<evidence type="ECO:0000313" key="4">
    <source>
        <dbReference type="EMBL" id="KAG7191661.1"/>
    </source>
</evidence>
<proteinExistence type="predicted"/>
<dbReference type="InterPro" id="IPR037393">
    <property type="entry name" value="Bud22/SRFB1"/>
</dbReference>
<feature type="domain" description="Bud22" evidence="3">
    <location>
        <begin position="192"/>
        <end position="425"/>
    </location>
</feature>
<feature type="compositionally biased region" description="Acidic residues" evidence="2">
    <location>
        <begin position="193"/>
        <end position="204"/>
    </location>
</feature>
<dbReference type="PANTHER" id="PTHR23325">
    <property type="entry name" value="SERUM RESPONSE FACTOR-BINDING"/>
    <property type="match status" value="1"/>
</dbReference>
<dbReference type="GO" id="GO:0005634">
    <property type="term" value="C:nucleus"/>
    <property type="evidence" value="ECO:0007669"/>
    <property type="project" value="TreeGrafter"/>
</dbReference>
<sequence>MWKVDLLETKYFGYTPRFKHTRKLLRSKKLKKIPETKEQAAPIITELKTQEFEKKYYGAHKKLTAELRKQLKECQNPEVVKKMLDGTLVEKLVCSRIIKIMDKVFDWTETGVVSYVSKELRDIVHDKELESNPLRFFKDHLQNDKAMNKFVSGVFNSKNVKTMMQDIEWLFKQIKGNVSKKDRLERRKLTGEVDSDDDSDDDDKGSEYSELNDMLAGTDDEDEDAVLDPSINYAEVTDDEQSNVSSNDSSGDEDESSDEFFEENEPKRPKHALPALTNGYYSGGSDDEEDNVDNDNVVKELTTQRKNRRGQRARQKIWAQKYGKNAIHVKEQKKQYESERAQRQLEYEERCRKRELKAQLSKESATGANTVDVGTRKERRAAAAASGSSVAPSAPPSVHPSWEAKKLAEEKQKNIKFEGKKIKFDD</sequence>
<evidence type="ECO:0000256" key="2">
    <source>
        <dbReference type="SAM" id="MobiDB-lite"/>
    </source>
</evidence>
<gene>
    <name evidence="4" type="ORF">KQ657_002930</name>
</gene>
<feature type="region of interest" description="Disordered" evidence="2">
    <location>
        <begin position="357"/>
        <end position="402"/>
    </location>
</feature>
<evidence type="ECO:0000259" key="3">
    <source>
        <dbReference type="Pfam" id="PF09073"/>
    </source>
</evidence>
<dbReference type="GO" id="GO:0030686">
    <property type="term" value="C:90S preribosome"/>
    <property type="evidence" value="ECO:0007669"/>
    <property type="project" value="TreeGrafter"/>
</dbReference>
<feature type="compositionally biased region" description="Basic residues" evidence="2">
    <location>
        <begin position="305"/>
        <end position="315"/>
    </location>
</feature>
<protein>
    <recommendedName>
        <fullName evidence="3">Bud22 domain-containing protein</fullName>
    </recommendedName>
</protein>
<dbReference type="AlphaFoldDB" id="A0A9P7V5C2"/>
<feature type="compositionally biased region" description="Acidic residues" evidence="2">
    <location>
        <begin position="250"/>
        <end position="263"/>
    </location>
</feature>
<dbReference type="Pfam" id="PF09073">
    <property type="entry name" value="BUD22"/>
    <property type="match status" value="1"/>
</dbReference>
<evidence type="ECO:0000313" key="5">
    <source>
        <dbReference type="Proteomes" id="UP000790833"/>
    </source>
</evidence>
<evidence type="ECO:0000256" key="1">
    <source>
        <dbReference type="ARBA" id="ARBA00023054"/>
    </source>
</evidence>
<dbReference type="Proteomes" id="UP000790833">
    <property type="component" value="Unassembled WGS sequence"/>
</dbReference>
<dbReference type="InterPro" id="IPR015158">
    <property type="entry name" value="Bud22_dom"/>
</dbReference>
<dbReference type="PANTHER" id="PTHR23325:SF1">
    <property type="entry name" value="SERUM RESPONSE FACTOR-BINDING PROTEIN 1"/>
    <property type="match status" value="1"/>
</dbReference>
<keyword evidence="1" id="KW-0175">Coiled coil</keyword>
<feature type="region of interest" description="Disordered" evidence="2">
    <location>
        <begin position="189"/>
        <end position="319"/>
    </location>
</feature>
<dbReference type="EMBL" id="JAHMUF010000025">
    <property type="protein sequence ID" value="KAG7191661.1"/>
    <property type="molecule type" value="Genomic_DNA"/>
</dbReference>
<keyword evidence="5" id="KW-1185">Reference proteome</keyword>
<reference evidence="4" key="1">
    <citation type="submission" date="2021-03" db="EMBL/GenBank/DDBJ databases">
        <authorList>
            <person name="Palmer J.M."/>
        </authorList>
    </citation>
    <scope>NUCLEOTIDE SEQUENCE</scope>
    <source>
        <strain evidence="4">ARV_011</strain>
    </source>
</reference>
<dbReference type="RefSeq" id="XP_043047213.1">
    <property type="nucleotide sequence ID" value="XM_043193677.1"/>
</dbReference>
<organism evidence="4 5">
    <name type="scientific">Scheffersomyces spartinae</name>
    <dbReference type="NCBI Taxonomy" id="45513"/>
    <lineage>
        <taxon>Eukaryota</taxon>
        <taxon>Fungi</taxon>
        <taxon>Dikarya</taxon>
        <taxon>Ascomycota</taxon>
        <taxon>Saccharomycotina</taxon>
        <taxon>Pichiomycetes</taxon>
        <taxon>Debaryomycetaceae</taxon>
        <taxon>Scheffersomyces</taxon>
    </lineage>
</organism>
<accession>A0A9P7V5C2</accession>
<dbReference type="GO" id="GO:0030490">
    <property type="term" value="P:maturation of SSU-rRNA"/>
    <property type="evidence" value="ECO:0007669"/>
    <property type="project" value="TreeGrafter"/>
</dbReference>
<dbReference type="GeneID" id="66116304"/>
<dbReference type="OrthoDB" id="3364872at2759"/>
<feature type="compositionally biased region" description="Low complexity" evidence="2">
    <location>
        <begin position="382"/>
        <end position="392"/>
    </location>
</feature>
<name>A0A9P7V5C2_9ASCO</name>
<comment type="caution">
    <text evidence="4">The sequence shown here is derived from an EMBL/GenBank/DDBJ whole genome shotgun (WGS) entry which is preliminary data.</text>
</comment>